<proteinExistence type="inferred from homology"/>
<dbReference type="InterPro" id="IPR044991">
    <property type="entry name" value="TET_plant"/>
</dbReference>
<dbReference type="STRING" id="3827.A0A1S2YR53"/>
<feature type="transmembrane region" description="Helical" evidence="6">
    <location>
        <begin position="74"/>
        <end position="98"/>
    </location>
</feature>
<dbReference type="OrthoDB" id="672773at2759"/>
<evidence type="ECO:0000256" key="1">
    <source>
        <dbReference type="ARBA" id="ARBA00004141"/>
    </source>
</evidence>
<keyword evidence="5 6" id="KW-0472">Membrane</keyword>
<evidence type="ECO:0000256" key="6">
    <source>
        <dbReference type="SAM" id="Phobius"/>
    </source>
</evidence>
<keyword evidence="7" id="KW-1185">Reference proteome</keyword>
<feature type="transmembrane region" description="Helical" evidence="6">
    <location>
        <begin position="238"/>
        <end position="259"/>
    </location>
</feature>
<dbReference type="Pfam" id="PF00335">
    <property type="entry name" value="Tetraspanin"/>
    <property type="match status" value="1"/>
</dbReference>
<keyword evidence="4 6" id="KW-1133">Transmembrane helix</keyword>
<comment type="similarity">
    <text evidence="2">Belongs to the tetraspanin (TM4SF) family.</text>
</comment>
<evidence type="ECO:0000256" key="3">
    <source>
        <dbReference type="ARBA" id="ARBA00022692"/>
    </source>
</evidence>
<evidence type="ECO:0000256" key="2">
    <source>
        <dbReference type="ARBA" id="ARBA00006840"/>
    </source>
</evidence>
<evidence type="ECO:0000256" key="5">
    <source>
        <dbReference type="ARBA" id="ARBA00023136"/>
    </source>
</evidence>
<reference evidence="8" key="2">
    <citation type="submission" date="2025-08" db="UniProtKB">
        <authorList>
            <consortium name="RefSeq"/>
        </authorList>
    </citation>
    <scope>IDENTIFICATION</scope>
    <source>
        <tissue evidence="8">Etiolated seedlings</tissue>
    </source>
</reference>
<dbReference type="Proteomes" id="UP000087171">
    <property type="component" value="Chromosome Ca7"/>
</dbReference>
<evidence type="ECO:0000313" key="7">
    <source>
        <dbReference type="Proteomes" id="UP000087171"/>
    </source>
</evidence>
<dbReference type="eggNOG" id="ENOG502QTNI">
    <property type="taxonomic scope" value="Eukaryota"/>
</dbReference>
<name>A0A1S2YR53_CICAR</name>
<dbReference type="PaxDb" id="3827-XP_004508603.1"/>
<dbReference type="GO" id="GO:0016020">
    <property type="term" value="C:membrane"/>
    <property type="evidence" value="ECO:0007669"/>
    <property type="project" value="UniProtKB-SubCell"/>
</dbReference>
<gene>
    <name evidence="8" type="primary">LOC101488467</name>
</gene>
<dbReference type="AlphaFoldDB" id="A0A1S2YR53"/>
<dbReference type="PANTHER" id="PTHR32191">
    <property type="entry name" value="TETRASPANIN-8-RELATED"/>
    <property type="match status" value="1"/>
</dbReference>
<evidence type="ECO:0000256" key="4">
    <source>
        <dbReference type="ARBA" id="ARBA00022989"/>
    </source>
</evidence>
<dbReference type="GO" id="GO:0009734">
    <property type="term" value="P:auxin-activated signaling pathway"/>
    <property type="evidence" value="ECO:0007669"/>
    <property type="project" value="InterPro"/>
</dbReference>
<keyword evidence="3 6" id="KW-0812">Transmembrane</keyword>
<dbReference type="GeneID" id="101488467"/>
<feature type="transmembrane region" description="Helical" evidence="6">
    <location>
        <begin position="12"/>
        <end position="32"/>
    </location>
</feature>
<reference evidence="7" key="1">
    <citation type="journal article" date="2013" name="Nat. Biotechnol.">
        <title>Draft genome sequence of chickpea (Cicer arietinum) provides a resource for trait improvement.</title>
        <authorList>
            <person name="Varshney R.K."/>
            <person name="Song C."/>
            <person name="Saxena R.K."/>
            <person name="Azam S."/>
            <person name="Yu S."/>
            <person name="Sharpe A.G."/>
            <person name="Cannon S."/>
            <person name="Baek J."/>
            <person name="Rosen B.D."/>
            <person name="Tar'an B."/>
            <person name="Millan T."/>
            <person name="Zhang X."/>
            <person name="Ramsay L.D."/>
            <person name="Iwata A."/>
            <person name="Wang Y."/>
            <person name="Nelson W."/>
            <person name="Farmer A.D."/>
            <person name="Gaur P.M."/>
            <person name="Soderlund C."/>
            <person name="Penmetsa R.V."/>
            <person name="Xu C."/>
            <person name="Bharti A.K."/>
            <person name="He W."/>
            <person name="Winter P."/>
            <person name="Zhao S."/>
            <person name="Hane J.K."/>
            <person name="Carrasquilla-Garcia N."/>
            <person name="Condie J.A."/>
            <person name="Upadhyaya H.D."/>
            <person name="Luo M.C."/>
            <person name="Thudi M."/>
            <person name="Gowda C.L."/>
            <person name="Singh N.P."/>
            <person name="Lichtenzveig J."/>
            <person name="Gali K.K."/>
            <person name="Rubio J."/>
            <person name="Nadarajan N."/>
            <person name="Dolezel J."/>
            <person name="Bansal K.C."/>
            <person name="Xu X."/>
            <person name="Edwards D."/>
            <person name="Zhang G."/>
            <person name="Kahl G."/>
            <person name="Gil J."/>
            <person name="Singh K.B."/>
            <person name="Datta S.K."/>
            <person name="Jackson S.A."/>
            <person name="Wang J."/>
            <person name="Cook D.R."/>
        </authorList>
    </citation>
    <scope>NUCLEOTIDE SEQUENCE [LARGE SCALE GENOMIC DNA]</scope>
    <source>
        <strain evidence="7">cv. CDC Frontier</strain>
    </source>
</reference>
<feature type="transmembrane region" description="Helical" evidence="6">
    <location>
        <begin position="44"/>
        <end position="68"/>
    </location>
</feature>
<protein>
    <submittedName>
        <fullName evidence="8">Tetraspanin-11</fullName>
    </submittedName>
</protein>
<evidence type="ECO:0000313" key="8">
    <source>
        <dbReference type="RefSeq" id="XP_004508603.1"/>
    </source>
</evidence>
<organism evidence="7 8">
    <name type="scientific">Cicer arietinum</name>
    <name type="common">Chickpea</name>
    <name type="synonym">Garbanzo</name>
    <dbReference type="NCBI Taxonomy" id="3827"/>
    <lineage>
        <taxon>Eukaryota</taxon>
        <taxon>Viridiplantae</taxon>
        <taxon>Streptophyta</taxon>
        <taxon>Embryophyta</taxon>
        <taxon>Tracheophyta</taxon>
        <taxon>Spermatophyta</taxon>
        <taxon>Magnoliopsida</taxon>
        <taxon>eudicotyledons</taxon>
        <taxon>Gunneridae</taxon>
        <taxon>Pentapetalae</taxon>
        <taxon>rosids</taxon>
        <taxon>fabids</taxon>
        <taxon>Fabales</taxon>
        <taxon>Fabaceae</taxon>
        <taxon>Papilionoideae</taxon>
        <taxon>50 kb inversion clade</taxon>
        <taxon>NPAAA clade</taxon>
        <taxon>Hologalegina</taxon>
        <taxon>IRL clade</taxon>
        <taxon>Cicereae</taxon>
        <taxon>Cicer</taxon>
    </lineage>
</organism>
<dbReference type="RefSeq" id="XP_004508603.1">
    <property type="nucleotide sequence ID" value="XM_004508546.3"/>
</dbReference>
<dbReference type="InterPro" id="IPR018499">
    <property type="entry name" value="Tetraspanin/Peripherin"/>
</dbReference>
<dbReference type="KEGG" id="cam:101488467"/>
<accession>A0A1S2YR53</accession>
<comment type="subcellular location">
    <subcellularLocation>
        <location evidence="1">Membrane</location>
        <topology evidence="1">Multi-pass membrane protein</topology>
    </subcellularLocation>
</comment>
<sequence length="273" mass="29901">MFRFRISNTVVGALNILSLLLGLAAIGTSAYIHTHGGSDCQKVLQLPLLIGGVFVVLVSGLGIAGSLFGVNSALYGYLLVTFLLVVGLAFFTVFAVFVTNRGVGKQISGKGYGEYRVADFSHWLQRYVVNEENWDEFKSCLMDAHVCQNLAINGGRNNDSLIFKHLSTTQAGCCKPPVHCGFVMKNATFWEVPKTGLAANSSDCAKWNNREDKLCYDCNSCKGGVLANIRNQWRHLTVFNACLLVLVTAIYALGCYAIRNNRLDSRCDNRALP</sequence>